<feature type="domain" description="Peptidase M20 dimerisation" evidence="2">
    <location>
        <begin position="219"/>
        <end position="315"/>
    </location>
</feature>
<dbReference type="Pfam" id="PF07687">
    <property type="entry name" value="M20_dimer"/>
    <property type="match status" value="1"/>
</dbReference>
<gene>
    <name evidence="3" type="ORF">GCM10023082_55970</name>
</gene>
<evidence type="ECO:0000313" key="3">
    <source>
        <dbReference type="EMBL" id="GAA3753211.1"/>
    </source>
</evidence>
<dbReference type="InterPro" id="IPR002933">
    <property type="entry name" value="Peptidase_M20"/>
</dbReference>
<keyword evidence="4" id="KW-1185">Reference proteome</keyword>
<dbReference type="Gene3D" id="3.30.70.360">
    <property type="match status" value="1"/>
</dbReference>
<sequence>MTPYGPGADGAGSGAGGEGGLGGTPGAARVLAGLGAVREDVAEWYRDLHAHPELGFKEHRTAALVAGHLRSWGFTVTEGVGGTGVVGVLANGPGPAVLLRAELDALPGVERTGLPYAATPGPAVPGGEPAMHACGHDVHMACLLGAARLLAGAPEVWGGTLVAVFQPSEENGEGARAMVEGGLAELIPRPEVALAQHVFHAPAGYVGTRQGPFLSAADTLRIVLHGRGAHGSQPEASVDPVVLAAMVVLRLQTIVAREIGPAERAVVTVSGVHAGGAAPNAIPESAELTVNIRAFDEDVRGRVVEAITRMVRAECQASRSPRAPEFERLSAFPPTVNDAAATARVAASFAGHFGEDARTAEPLSPSDDFTEISQALGVPAVFWVIGGTGPERYAAAERAGTVARDVPVNHSPYFAPVPRPTLDVGVRALVVAALTWLGAGVTR</sequence>
<accession>A0ABP7G3N2</accession>
<dbReference type="SUPFAM" id="SSF53187">
    <property type="entry name" value="Zn-dependent exopeptidases"/>
    <property type="match status" value="1"/>
</dbReference>
<reference evidence="4" key="1">
    <citation type="journal article" date="2019" name="Int. J. Syst. Evol. Microbiol.">
        <title>The Global Catalogue of Microorganisms (GCM) 10K type strain sequencing project: providing services to taxonomists for standard genome sequencing and annotation.</title>
        <authorList>
            <consortium name="The Broad Institute Genomics Platform"/>
            <consortium name="The Broad Institute Genome Sequencing Center for Infectious Disease"/>
            <person name="Wu L."/>
            <person name="Ma J."/>
        </authorList>
    </citation>
    <scope>NUCLEOTIDE SEQUENCE [LARGE SCALE GENOMIC DNA]</scope>
    <source>
        <strain evidence="4">JCM 30846</strain>
    </source>
</reference>
<proteinExistence type="predicted"/>
<evidence type="ECO:0000256" key="1">
    <source>
        <dbReference type="SAM" id="MobiDB-lite"/>
    </source>
</evidence>
<dbReference type="NCBIfam" id="TIGR01891">
    <property type="entry name" value="amidohydrolases"/>
    <property type="match status" value="1"/>
</dbReference>
<dbReference type="InterPro" id="IPR011650">
    <property type="entry name" value="Peptidase_M20_dimer"/>
</dbReference>
<dbReference type="PANTHER" id="PTHR11014:SF63">
    <property type="entry name" value="METALLOPEPTIDASE, PUTATIVE (AFU_ORTHOLOGUE AFUA_6G09600)-RELATED"/>
    <property type="match status" value="1"/>
</dbReference>
<feature type="region of interest" description="Disordered" evidence="1">
    <location>
        <begin position="1"/>
        <end position="20"/>
    </location>
</feature>
<name>A0ABP7G3N2_9ACTN</name>
<evidence type="ECO:0000313" key="4">
    <source>
        <dbReference type="Proteomes" id="UP001499884"/>
    </source>
</evidence>
<dbReference type="Pfam" id="PF01546">
    <property type="entry name" value="Peptidase_M20"/>
    <property type="match status" value="1"/>
</dbReference>
<protein>
    <submittedName>
        <fullName evidence="3">M20 family metallopeptidase</fullName>
    </submittedName>
</protein>
<dbReference type="Gene3D" id="3.40.630.10">
    <property type="entry name" value="Zn peptidases"/>
    <property type="match status" value="1"/>
</dbReference>
<dbReference type="InterPro" id="IPR017439">
    <property type="entry name" value="Amidohydrolase"/>
</dbReference>
<dbReference type="PANTHER" id="PTHR11014">
    <property type="entry name" value="PEPTIDASE M20 FAMILY MEMBER"/>
    <property type="match status" value="1"/>
</dbReference>
<dbReference type="SUPFAM" id="SSF55031">
    <property type="entry name" value="Bacterial exopeptidase dimerisation domain"/>
    <property type="match status" value="1"/>
</dbReference>
<organism evidence="3 4">
    <name type="scientific">Streptomyces tremellae</name>
    <dbReference type="NCBI Taxonomy" id="1124239"/>
    <lineage>
        <taxon>Bacteria</taxon>
        <taxon>Bacillati</taxon>
        <taxon>Actinomycetota</taxon>
        <taxon>Actinomycetes</taxon>
        <taxon>Kitasatosporales</taxon>
        <taxon>Streptomycetaceae</taxon>
        <taxon>Streptomyces</taxon>
    </lineage>
</organism>
<dbReference type="InterPro" id="IPR036264">
    <property type="entry name" value="Bact_exopeptidase_dim_dom"/>
</dbReference>
<dbReference type="Proteomes" id="UP001499884">
    <property type="component" value="Unassembled WGS sequence"/>
</dbReference>
<evidence type="ECO:0000259" key="2">
    <source>
        <dbReference type="Pfam" id="PF07687"/>
    </source>
</evidence>
<dbReference type="EMBL" id="BAABEP010000059">
    <property type="protein sequence ID" value="GAA3753211.1"/>
    <property type="molecule type" value="Genomic_DNA"/>
</dbReference>
<feature type="compositionally biased region" description="Gly residues" evidence="1">
    <location>
        <begin position="7"/>
        <end position="20"/>
    </location>
</feature>
<comment type="caution">
    <text evidence="3">The sequence shown here is derived from an EMBL/GenBank/DDBJ whole genome shotgun (WGS) entry which is preliminary data.</text>
</comment>